<feature type="active site" evidence="5">
    <location>
        <position position="242"/>
    </location>
</feature>
<evidence type="ECO:0000256" key="5">
    <source>
        <dbReference type="PIRSR" id="PIRSR036492-1"/>
    </source>
</evidence>
<evidence type="ECO:0000313" key="10">
    <source>
        <dbReference type="Proteomes" id="UP000243297"/>
    </source>
</evidence>
<keyword evidence="10" id="KW-1185">Reference proteome</keyword>
<dbReference type="SUPFAM" id="SSF53720">
    <property type="entry name" value="ALDH-like"/>
    <property type="match status" value="1"/>
</dbReference>
<dbReference type="Gene3D" id="3.40.309.10">
    <property type="entry name" value="Aldehyde Dehydrogenase, Chain A, domain 2"/>
    <property type="match status" value="1"/>
</dbReference>
<keyword evidence="2 4" id="KW-0560">Oxidoreductase</keyword>
<dbReference type="PROSITE" id="PS00687">
    <property type="entry name" value="ALDEHYDE_DEHYDR_GLU"/>
    <property type="match status" value="1"/>
</dbReference>
<dbReference type="InterPro" id="IPR016162">
    <property type="entry name" value="Ald_DH_N"/>
</dbReference>
<dbReference type="Proteomes" id="UP000243297">
    <property type="component" value="Unassembled WGS sequence"/>
</dbReference>
<organism evidence="9 10">
    <name type="scientific">Anaerorhabdus furcosa</name>
    <dbReference type="NCBI Taxonomy" id="118967"/>
    <lineage>
        <taxon>Bacteria</taxon>
        <taxon>Bacillati</taxon>
        <taxon>Bacillota</taxon>
        <taxon>Erysipelotrichia</taxon>
        <taxon>Erysipelotrichales</taxon>
        <taxon>Erysipelotrichaceae</taxon>
        <taxon>Anaerorhabdus</taxon>
    </lineage>
</organism>
<dbReference type="PIRSF" id="PIRSF036492">
    <property type="entry name" value="ALDH"/>
    <property type="match status" value="1"/>
</dbReference>
<evidence type="ECO:0000256" key="1">
    <source>
        <dbReference type="ARBA" id="ARBA00009986"/>
    </source>
</evidence>
<name>A0A1T4NNE9_9FIRM</name>
<dbReference type="GO" id="GO:0006081">
    <property type="term" value="P:aldehyde metabolic process"/>
    <property type="evidence" value="ECO:0007669"/>
    <property type="project" value="InterPro"/>
</dbReference>
<dbReference type="GO" id="GO:0005737">
    <property type="term" value="C:cytoplasm"/>
    <property type="evidence" value="ECO:0007669"/>
    <property type="project" value="TreeGrafter"/>
</dbReference>
<evidence type="ECO:0000259" key="8">
    <source>
        <dbReference type="Pfam" id="PF00171"/>
    </source>
</evidence>
<dbReference type="FunFam" id="3.40.605.10:FF:000004">
    <property type="entry name" value="Aldehyde dehydrogenase"/>
    <property type="match status" value="1"/>
</dbReference>
<dbReference type="Pfam" id="PF00171">
    <property type="entry name" value="Aldedh"/>
    <property type="match status" value="1"/>
</dbReference>
<protein>
    <recommendedName>
        <fullName evidence="4">Aldehyde dehydrogenase</fullName>
    </recommendedName>
</protein>
<feature type="domain" description="Aldehyde dehydrogenase" evidence="8">
    <location>
        <begin position="6"/>
        <end position="425"/>
    </location>
</feature>
<dbReference type="GO" id="GO:0004029">
    <property type="term" value="F:aldehyde dehydrogenase (NAD+) activity"/>
    <property type="evidence" value="ECO:0007669"/>
    <property type="project" value="TreeGrafter"/>
</dbReference>
<dbReference type="InterPro" id="IPR016163">
    <property type="entry name" value="Ald_DH_C"/>
</dbReference>
<dbReference type="PANTHER" id="PTHR43570">
    <property type="entry name" value="ALDEHYDE DEHYDROGENASE"/>
    <property type="match status" value="1"/>
</dbReference>
<evidence type="ECO:0000256" key="6">
    <source>
        <dbReference type="PROSITE-ProRule" id="PRU10007"/>
    </source>
</evidence>
<evidence type="ECO:0000256" key="4">
    <source>
        <dbReference type="PIRNR" id="PIRNR036492"/>
    </source>
</evidence>
<keyword evidence="3" id="KW-0520">NAD</keyword>
<dbReference type="PROSITE" id="PS00070">
    <property type="entry name" value="ALDEHYDE_DEHYDR_CYS"/>
    <property type="match status" value="1"/>
</dbReference>
<evidence type="ECO:0000313" key="9">
    <source>
        <dbReference type="EMBL" id="SJZ80288.1"/>
    </source>
</evidence>
<dbReference type="AlphaFoldDB" id="A0A1T4NNE9"/>
<feature type="active site" evidence="5 6">
    <location>
        <position position="208"/>
    </location>
</feature>
<dbReference type="STRING" id="118967.SAMN02745191_1698"/>
<dbReference type="PANTHER" id="PTHR43570:SF16">
    <property type="entry name" value="ALDEHYDE DEHYDROGENASE TYPE III, ISOFORM Q"/>
    <property type="match status" value="1"/>
</dbReference>
<evidence type="ECO:0000256" key="2">
    <source>
        <dbReference type="ARBA" id="ARBA00023002"/>
    </source>
</evidence>
<dbReference type="InterPro" id="IPR012394">
    <property type="entry name" value="Aldehyde_DH_NAD(P)"/>
</dbReference>
<accession>A0A1T4NNE9</accession>
<evidence type="ECO:0000256" key="7">
    <source>
        <dbReference type="RuleBase" id="RU003345"/>
    </source>
</evidence>
<dbReference type="InterPro" id="IPR016160">
    <property type="entry name" value="Ald_DH_CS_CYS"/>
</dbReference>
<dbReference type="RefSeq" id="WP_078712087.1">
    <property type="nucleotide sequence ID" value="NZ_FUWY01000004.1"/>
</dbReference>
<dbReference type="InterPro" id="IPR029510">
    <property type="entry name" value="Ald_DH_CS_GLU"/>
</dbReference>
<sequence length="453" mass="51210">MIYQDIINSQRNYFNSNKTKNVEFRKAQLLKLKHMIKSHEDDLCEALRTDLSKSKTESYLTEISIVYSEINSALKTLDRFARPSYKKIPLHLIGSLGYTLKEPYGTVLILAPWNYPVQLTLAPLVGALAAGNTAIVKSSESSLATSTLLQKLLNETFPTEVVYCLDPKVDPELLFKFKYDYIFFTGSEKIGKQIMAHAAKYLTPVTLELGGKSPTFVTRSANITQAAKRIVWAKLLNAGQTCVAPDYILVDKSVKDEFIEQVLDQIQRQCPKGVLEETYPCMINAKHYLRIKKLIGEEMYKTETSFDDNTRKIGLTLFTHATFNSPIMKEEIFGPILPIIEYDEIGEVIEIVKSKAKPLACYIFSKNKEVSKRIIEEVSFGGGCINDCVMHLANHHLPFGGVGQSGMGSYHGKYSLETFSHTKSIQNNTYLIDLPLRYSKQDKTLNIIRKIMK</sequence>
<dbReference type="EMBL" id="FUWY01000004">
    <property type="protein sequence ID" value="SJZ80288.1"/>
    <property type="molecule type" value="Genomic_DNA"/>
</dbReference>
<dbReference type="OrthoDB" id="9762913at2"/>
<comment type="similarity">
    <text evidence="1 4 7">Belongs to the aldehyde dehydrogenase family.</text>
</comment>
<dbReference type="InterPro" id="IPR015590">
    <property type="entry name" value="Aldehyde_DH_dom"/>
</dbReference>
<dbReference type="FunFam" id="3.40.309.10:FF:000003">
    <property type="entry name" value="Aldehyde dehydrogenase"/>
    <property type="match status" value="1"/>
</dbReference>
<gene>
    <name evidence="9" type="ORF">SAMN02745191_1698</name>
</gene>
<dbReference type="InterPro" id="IPR016161">
    <property type="entry name" value="Ald_DH/histidinol_DH"/>
</dbReference>
<dbReference type="Gene3D" id="3.40.605.10">
    <property type="entry name" value="Aldehyde Dehydrogenase, Chain A, domain 1"/>
    <property type="match status" value="1"/>
</dbReference>
<proteinExistence type="inferred from homology"/>
<reference evidence="10" key="1">
    <citation type="submission" date="2017-02" db="EMBL/GenBank/DDBJ databases">
        <authorList>
            <person name="Varghese N."/>
            <person name="Submissions S."/>
        </authorList>
    </citation>
    <scope>NUCLEOTIDE SEQUENCE [LARGE SCALE GENOMIC DNA]</scope>
    <source>
        <strain evidence="10">ATCC 25662</strain>
    </source>
</reference>
<evidence type="ECO:0000256" key="3">
    <source>
        <dbReference type="ARBA" id="ARBA00023027"/>
    </source>
</evidence>